<name>A0A383F817_9ZZZZ</name>
<dbReference type="EMBL" id="UINC01232019">
    <property type="protein sequence ID" value="SVE64803.1"/>
    <property type="molecule type" value="Genomic_DNA"/>
</dbReference>
<feature type="non-terminal residue" evidence="1">
    <location>
        <position position="32"/>
    </location>
</feature>
<gene>
    <name evidence="1" type="ORF">METZ01_LOCUS517657</name>
</gene>
<protein>
    <submittedName>
        <fullName evidence="1">Uncharacterized protein</fullName>
    </submittedName>
</protein>
<sequence>MDERLFVSAVTFGSKLMGTLVELGGHRGSFGG</sequence>
<evidence type="ECO:0000313" key="1">
    <source>
        <dbReference type="EMBL" id="SVE64803.1"/>
    </source>
</evidence>
<accession>A0A383F817</accession>
<dbReference type="AlphaFoldDB" id="A0A383F817"/>
<proteinExistence type="predicted"/>
<organism evidence="1">
    <name type="scientific">marine metagenome</name>
    <dbReference type="NCBI Taxonomy" id="408172"/>
    <lineage>
        <taxon>unclassified sequences</taxon>
        <taxon>metagenomes</taxon>
        <taxon>ecological metagenomes</taxon>
    </lineage>
</organism>
<reference evidence="1" key="1">
    <citation type="submission" date="2018-05" db="EMBL/GenBank/DDBJ databases">
        <authorList>
            <person name="Lanie J.A."/>
            <person name="Ng W.-L."/>
            <person name="Kazmierczak K.M."/>
            <person name="Andrzejewski T.M."/>
            <person name="Davidsen T.M."/>
            <person name="Wayne K.J."/>
            <person name="Tettelin H."/>
            <person name="Glass J.I."/>
            <person name="Rusch D."/>
            <person name="Podicherti R."/>
            <person name="Tsui H.-C.T."/>
            <person name="Winkler M.E."/>
        </authorList>
    </citation>
    <scope>NUCLEOTIDE SEQUENCE</scope>
</reference>